<dbReference type="PROSITE" id="PS51831">
    <property type="entry name" value="HD"/>
    <property type="match status" value="1"/>
</dbReference>
<evidence type="ECO:0000259" key="5">
    <source>
        <dbReference type="PROSITE" id="PS51880"/>
    </source>
</evidence>
<protein>
    <submittedName>
        <fullName evidence="6">RelA/SpoT family protein</fullName>
    </submittedName>
</protein>
<comment type="function">
    <text evidence="2">In eubacteria ppGpp (guanosine 3'-diphosphate 5'-diphosphate) is a mediator of the stringent response that coordinates a variety of cellular activities in response to changes in nutritional abundance.</text>
</comment>
<dbReference type="Gene3D" id="3.30.460.10">
    <property type="entry name" value="Beta Polymerase, domain 2"/>
    <property type="match status" value="1"/>
</dbReference>
<dbReference type="InterPro" id="IPR043519">
    <property type="entry name" value="NT_sf"/>
</dbReference>
<dbReference type="Proteomes" id="UP000724148">
    <property type="component" value="Unassembled WGS sequence"/>
</dbReference>
<gene>
    <name evidence="6" type="ORF">HYT40_03195</name>
</gene>
<dbReference type="InterPro" id="IPR033655">
    <property type="entry name" value="TGS_RelA/SpoT"/>
</dbReference>
<dbReference type="InterPro" id="IPR007685">
    <property type="entry name" value="RelA_SpoT"/>
</dbReference>
<dbReference type="FunFam" id="3.30.460.10:FF:000001">
    <property type="entry name" value="GTP pyrophosphokinase RelA"/>
    <property type="match status" value="1"/>
</dbReference>
<evidence type="ECO:0000313" key="7">
    <source>
        <dbReference type="Proteomes" id="UP000724148"/>
    </source>
</evidence>
<dbReference type="InterPro" id="IPR012675">
    <property type="entry name" value="Beta-grasp_dom_sf"/>
</dbReference>
<dbReference type="PROSITE" id="PS51671">
    <property type="entry name" value="ACT"/>
    <property type="match status" value="1"/>
</dbReference>
<feature type="domain" description="ACT" evidence="3">
    <location>
        <begin position="501"/>
        <end position="575"/>
    </location>
</feature>
<dbReference type="FunFam" id="3.10.20.30:FF:000002">
    <property type="entry name" value="GTP pyrophosphokinase (RelA/SpoT)"/>
    <property type="match status" value="1"/>
</dbReference>
<dbReference type="CDD" id="cd05399">
    <property type="entry name" value="NT_Rel-Spo_like"/>
    <property type="match status" value="1"/>
</dbReference>
<reference evidence="6" key="1">
    <citation type="submission" date="2020-07" db="EMBL/GenBank/DDBJ databases">
        <title>Huge and variable diversity of episymbiotic CPR bacteria and DPANN archaea in groundwater ecosystems.</title>
        <authorList>
            <person name="He C.Y."/>
            <person name="Keren R."/>
            <person name="Whittaker M."/>
            <person name="Farag I.F."/>
            <person name="Doudna J."/>
            <person name="Cate J.H.D."/>
            <person name="Banfield J.F."/>
        </authorList>
    </citation>
    <scope>NUCLEOTIDE SEQUENCE</scope>
    <source>
        <strain evidence="6">NC_groundwater_193_Ag_S-0.1um_51_7</strain>
    </source>
</reference>
<dbReference type="Gene3D" id="3.30.70.260">
    <property type="match status" value="1"/>
</dbReference>
<dbReference type="GO" id="GO:0005886">
    <property type="term" value="C:plasma membrane"/>
    <property type="evidence" value="ECO:0007669"/>
    <property type="project" value="TreeGrafter"/>
</dbReference>
<dbReference type="Pfam" id="PF02824">
    <property type="entry name" value="TGS"/>
    <property type="match status" value="1"/>
</dbReference>
<dbReference type="InterPro" id="IPR004095">
    <property type="entry name" value="TGS"/>
</dbReference>
<dbReference type="InterPro" id="IPR004811">
    <property type="entry name" value="RelA/Spo_fam"/>
</dbReference>
<dbReference type="InterPro" id="IPR003607">
    <property type="entry name" value="HD/PDEase_dom"/>
</dbReference>
<sequence>MGTVTLALLKEKIKSYNPSDLAIIERAFHFADKVHRGQKRKSGEPYIAHPLAAAIRLAELKLDPATIAAALLHDTAEDTGVSIEDIRREFGDDIAFLVDGVTKLGKLKYSGIERMAESLRKMFFAIAEDIRVVLIKLMDRLHNMETLAALPPEKQKRIALETLEIYAPLASRLGFGDLKAALEDLAFPYVYPEEHAMVMKLAQSEMSERANYIKRIQPLTEKYLRDESITILDMHSRAKHQYSLWQKLLKHDMDIEKIHDLIALRMIVPTIEDCYRALGIIHAHWKPFPGLIKDYIAMPKPNGYKSLHTTIFGPDGEIIEIQIRTPEMHEEAEHGIAAHWAYSEQKKLKDYRKNIASTAKDAELSWVNQLRDWQNEVTDSSEFLESLKIDFFKNRIFCLTPRGDAIDLPEGATPVDFAYHVHSAIGNSASGARVNGKMVPLDHELGNGDVVEVITQKNKKPNPDWLNFVKTSMARKHIASVLRTAERDKIFGQKQGGQLVEVRVIGKDRVGFLNDLTSVVASFKINMKGTRTERGERSHPLIIMNCPVKSDDELKKLITKLKSVKGVDEVSYRII</sequence>
<feature type="domain" description="HD" evidence="4">
    <location>
        <begin position="46"/>
        <end position="144"/>
    </location>
</feature>
<dbReference type="SMART" id="SM00471">
    <property type="entry name" value="HDc"/>
    <property type="match status" value="1"/>
</dbReference>
<comment type="similarity">
    <text evidence="2">Belongs to the relA/spoT family.</text>
</comment>
<dbReference type="Gene3D" id="1.10.3210.10">
    <property type="entry name" value="Hypothetical protein af1432"/>
    <property type="match status" value="1"/>
</dbReference>
<organism evidence="6 7">
    <name type="scientific">Candidatus Sungiibacteriota bacterium</name>
    <dbReference type="NCBI Taxonomy" id="2750080"/>
    <lineage>
        <taxon>Bacteria</taxon>
        <taxon>Candidatus Sungiibacteriota</taxon>
    </lineage>
</organism>
<dbReference type="FunFam" id="1.10.3210.10:FF:000001">
    <property type="entry name" value="GTP pyrophosphokinase RelA"/>
    <property type="match status" value="1"/>
</dbReference>
<dbReference type="InterPro" id="IPR045865">
    <property type="entry name" value="ACT-like_dom_sf"/>
</dbReference>
<accession>A0A931SBZ4</accession>
<dbReference type="Pfam" id="PF04607">
    <property type="entry name" value="RelA_SpoT"/>
    <property type="match status" value="1"/>
</dbReference>
<dbReference type="CDD" id="cd01668">
    <property type="entry name" value="TGS_RSH"/>
    <property type="match status" value="1"/>
</dbReference>
<dbReference type="SUPFAM" id="SSF81301">
    <property type="entry name" value="Nucleotidyltransferase"/>
    <property type="match status" value="1"/>
</dbReference>
<evidence type="ECO:0000313" key="6">
    <source>
        <dbReference type="EMBL" id="MBI2097124.1"/>
    </source>
</evidence>
<proteinExistence type="inferred from homology"/>
<dbReference type="NCBIfam" id="TIGR00691">
    <property type="entry name" value="spoT_relA"/>
    <property type="match status" value="1"/>
</dbReference>
<dbReference type="EMBL" id="JACOZA010000081">
    <property type="protein sequence ID" value="MBI2097124.1"/>
    <property type="molecule type" value="Genomic_DNA"/>
</dbReference>
<dbReference type="AlphaFoldDB" id="A0A931SBZ4"/>
<evidence type="ECO:0000256" key="1">
    <source>
        <dbReference type="ARBA" id="ARBA00025704"/>
    </source>
</evidence>
<dbReference type="InterPro" id="IPR002912">
    <property type="entry name" value="ACT_dom"/>
</dbReference>
<dbReference type="Gene3D" id="3.10.20.30">
    <property type="match status" value="1"/>
</dbReference>
<dbReference type="SUPFAM" id="SSF81271">
    <property type="entry name" value="TGS-like"/>
    <property type="match status" value="1"/>
</dbReference>
<dbReference type="Pfam" id="PF13291">
    <property type="entry name" value="ACT_4"/>
    <property type="match status" value="1"/>
</dbReference>
<dbReference type="InterPro" id="IPR006674">
    <property type="entry name" value="HD_domain"/>
</dbReference>
<comment type="caution">
    <text evidence="6">The sequence shown here is derived from an EMBL/GenBank/DDBJ whole genome shotgun (WGS) entry which is preliminary data.</text>
</comment>
<dbReference type="PANTHER" id="PTHR21262">
    <property type="entry name" value="GUANOSINE-3',5'-BIS DIPHOSPHATE 3'-PYROPHOSPHOHYDROLASE"/>
    <property type="match status" value="1"/>
</dbReference>
<dbReference type="SMART" id="SM00954">
    <property type="entry name" value="RelA_SpoT"/>
    <property type="match status" value="1"/>
</dbReference>
<evidence type="ECO:0000259" key="4">
    <source>
        <dbReference type="PROSITE" id="PS51831"/>
    </source>
</evidence>
<dbReference type="Pfam" id="PF13328">
    <property type="entry name" value="HD_4"/>
    <property type="match status" value="1"/>
</dbReference>
<dbReference type="GO" id="GO:0015969">
    <property type="term" value="P:guanosine tetraphosphate metabolic process"/>
    <property type="evidence" value="ECO:0007669"/>
    <property type="project" value="InterPro"/>
</dbReference>
<evidence type="ECO:0000259" key="3">
    <source>
        <dbReference type="PROSITE" id="PS51671"/>
    </source>
</evidence>
<feature type="domain" description="TGS" evidence="5">
    <location>
        <begin position="390"/>
        <end position="455"/>
    </location>
</feature>
<dbReference type="PANTHER" id="PTHR21262:SF31">
    <property type="entry name" value="GTP PYROPHOSPHOKINASE"/>
    <property type="match status" value="1"/>
</dbReference>
<name>A0A931SBZ4_9BACT</name>
<dbReference type="PROSITE" id="PS51880">
    <property type="entry name" value="TGS"/>
    <property type="match status" value="1"/>
</dbReference>
<dbReference type="SUPFAM" id="SSF55021">
    <property type="entry name" value="ACT-like"/>
    <property type="match status" value="1"/>
</dbReference>
<dbReference type="InterPro" id="IPR012676">
    <property type="entry name" value="TGS-like"/>
</dbReference>
<dbReference type="SUPFAM" id="SSF109604">
    <property type="entry name" value="HD-domain/PDEase-like"/>
    <property type="match status" value="1"/>
</dbReference>
<evidence type="ECO:0000256" key="2">
    <source>
        <dbReference type="RuleBase" id="RU003847"/>
    </source>
</evidence>
<comment type="pathway">
    <text evidence="1">Purine metabolism.</text>
</comment>